<gene>
    <name evidence="3" type="ORF">PMH09_01120</name>
</gene>
<evidence type="ECO:0000256" key="2">
    <source>
        <dbReference type="ARBA" id="ARBA00022738"/>
    </source>
</evidence>
<keyword evidence="1" id="KW-0042">Antenna complex</keyword>
<proteinExistence type="predicted"/>
<dbReference type="InterPro" id="IPR016024">
    <property type="entry name" value="ARM-type_fold"/>
</dbReference>
<dbReference type="Proteomes" id="UP001232992">
    <property type="component" value="Unassembled WGS sequence"/>
</dbReference>
<reference evidence="3 4" key="1">
    <citation type="submission" date="2023-01" db="EMBL/GenBank/DDBJ databases">
        <title>Novel diversity within Roseofilum (Cyanobacteria; Desertifilaceae) from marine benthic mats with descriptions of four novel species.</title>
        <authorList>
            <person name="Wang Y."/>
            <person name="Berthold D.E."/>
            <person name="Hu J."/>
            <person name="Lefler F.W."/>
            <person name="Laughinghouse H.D. IV."/>
        </authorList>
    </citation>
    <scope>NUCLEOTIDE SEQUENCE [LARGE SCALE GENOMIC DNA]</scope>
    <source>
        <strain evidence="3 4">BLCC-M143</strain>
    </source>
</reference>
<evidence type="ECO:0000256" key="1">
    <source>
        <dbReference type="ARBA" id="ARBA00022549"/>
    </source>
</evidence>
<organism evidence="3 4">
    <name type="scientific">Roseofilum casamattae BLCC-M143</name>
    <dbReference type="NCBI Taxonomy" id="3022442"/>
    <lineage>
        <taxon>Bacteria</taxon>
        <taxon>Bacillati</taxon>
        <taxon>Cyanobacteriota</taxon>
        <taxon>Cyanophyceae</taxon>
        <taxon>Desertifilales</taxon>
        <taxon>Desertifilaceae</taxon>
        <taxon>Roseofilum</taxon>
        <taxon>Roseofilum casamattae</taxon>
    </lineage>
</organism>
<evidence type="ECO:0000313" key="4">
    <source>
        <dbReference type="Proteomes" id="UP001232992"/>
    </source>
</evidence>
<keyword evidence="4" id="KW-1185">Reference proteome</keyword>
<dbReference type="RefSeq" id="WP_283756436.1">
    <property type="nucleotide sequence ID" value="NZ_JAQOSQ010000001.1"/>
</dbReference>
<dbReference type="SUPFAM" id="SSF48371">
    <property type="entry name" value="ARM repeat"/>
    <property type="match status" value="1"/>
</dbReference>
<dbReference type="Gene3D" id="1.25.10.10">
    <property type="entry name" value="Leucine-rich Repeat Variant"/>
    <property type="match status" value="1"/>
</dbReference>
<dbReference type="InterPro" id="IPR011989">
    <property type="entry name" value="ARM-like"/>
</dbReference>
<dbReference type="EMBL" id="JAQOSQ010000001">
    <property type="protein sequence ID" value="MDJ1181783.1"/>
    <property type="molecule type" value="Genomic_DNA"/>
</dbReference>
<sequence length="147" mass="16575">MDANVETIEENIFNYIIYLDDEHLAAIVNSASAVQLCNIINALLESEDRKTVDSTCIFLQDLVLSSSRNPDCKKFVESNFASAIVPTIESLLFSPNHFIRHQAACILGKTCSYDSLATLDRAFTQFRDSDPLLLPRLKLFDSRRSRV</sequence>
<name>A0ABT7BRG8_9CYAN</name>
<accession>A0ABT7BRG8</accession>
<comment type="caution">
    <text evidence="3">The sequence shown here is derived from an EMBL/GenBank/DDBJ whole genome shotgun (WGS) entry which is preliminary data.</text>
</comment>
<evidence type="ECO:0000313" key="3">
    <source>
        <dbReference type="EMBL" id="MDJ1181783.1"/>
    </source>
</evidence>
<protein>
    <submittedName>
        <fullName evidence="3">Uncharacterized protein</fullName>
    </submittedName>
</protein>
<keyword evidence="2" id="KW-0605">Phycobilisome</keyword>